<evidence type="ECO:0000256" key="1">
    <source>
        <dbReference type="ARBA" id="ARBA00004141"/>
    </source>
</evidence>
<feature type="transmembrane region" description="Helical" evidence="6">
    <location>
        <begin position="56"/>
        <end position="81"/>
    </location>
</feature>
<protein>
    <submittedName>
        <fullName evidence="8">Osmoprotectant transport system permease protein</fullName>
    </submittedName>
</protein>
<dbReference type="AlphaFoldDB" id="A0A1G6NNJ5"/>
<evidence type="ECO:0000256" key="4">
    <source>
        <dbReference type="ARBA" id="ARBA00022989"/>
    </source>
</evidence>
<feature type="transmembrane region" description="Helical" evidence="6">
    <location>
        <begin position="24"/>
        <end position="44"/>
    </location>
</feature>
<comment type="subcellular location">
    <subcellularLocation>
        <location evidence="6">Cell membrane</location>
        <topology evidence="6">Multi-pass membrane protein</topology>
    </subcellularLocation>
    <subcellularLocation>
        <location evidence="1">Membrane</location>
        <topology evidence="1">Multi-pass membrane protein</topology>
    </subcellularLocation>
</comment>
<dbReference type="CDD" id="cd06261">
    <property type="entry name" value="TM_PBP2"/>
    <property type="match status" value="1"/>
</dbReference>
<keyword evidence="3 6" id="KW-0812">Transmembrane</keyword>
<keyword evidence="4 6" id="KW-1133">Transmembrane helix</keyword>
<dbReference type="PROSITE" id="PS50928">
    <property type="entry name" value="ABC_TM1"/>
    <property type="match status" value="1"/>
</dbReference>
<evidence type="ECO:0000256" key="5">
    <source>
        <dbReference type="ARBA" id="ARBA00023136"/>
    </source>
</evidence>
<dbReference type="InterPro" id="IPR035906">
    <property type="entry name" value="MetI-like_sf"/>
</dbReference>
<evidence type="ECO:0000259" key="7">
    <source>
        <dbReference type="PROSITE" id="PS50928"/>
    </source>
</evidence>
<feature type="transmembrane region" description="Helical" evidence="6">
    <location>
        <begin position="179"/>
        <end position="203"/>
    </location>
</feature>
<dbReference type="GO" id="GO:0031460">
    <property type="term" value="P:glycine betaine transport"/>
    <property type="evidence" value="ECO:0007669"/>
    <property type="project" value="TreeGrafter"/>
</dbReference>
<dbReference type="GO" id="GO:0055085">
    <property type="term" value="P:transmembrane transport"/>
    <property type="evidence" value="ECO:0007669"/>
    <property type="project" value="InterPro"/>
</dbReference>
<evidence type="ECO:0000256" key="2">
    <source>
        <dbReference type="ARBA" id="ARBA00022448"/>
    </source>
</evidence>
<organism evidence="8 9">
    <name type="scientific">Geotoga petraea</name>
    <dbReference type="NCBI Taxonomy" id="28234"/>
    <lineage>
        <taxon>Bacteria</taxon>
        <taxon>Thermotogati</taxon>
        <taxon>Thermotogota</taxon>
        <taxon>Thermotogae</taxon>
        <taxon>Petrotogales</taxon>
        <taxon>Petrotogaceae</taxon>
        <taxon>Geotoga</taxon>
    </lineage>
</organism>
<evidence type="ECO:0000313" key="8">
    <source>
        <dbReference type="EMBL" id="SDC69318.1"/>
    </source>
</evidence>
<comment type="similarity">
    <text evidence="6">Belongs to the binding-protein-dependent transport system permease family.</text>
</comment>
<feature type="transmembrane region" description="Helical" evidence="6">
    <location>
        <begin position="148"/>
        <end position="173"/>
    </location>
</feature>
<dbReference type="EMBL" id="FMYV01000006">
    <property type="protein sequence ID" value="SDC69318.1"/>
    <property type="molecule type" value="Genomic_DNA"/>
</dbReference>
<feature type="domain" description="ABC transmembrane type-1" evidence="7">
    <location>
        <begin position="19"/>
        <end position="200"/>
    </location>
</feature>
<evidence type="ECO:0000313" key="9">
    <source>
        <dbReference type="Proteomes" id="UP000199322"/>
    </source>
</evidence>
<dbReference type="Proteomes" id="UP000199322">
    <property type="component" value="Unassembled WGS sequence"/>
</dbReference>
<gene>
    <name evidence="8" type="ORF">SAMN04488588_1602</name>
</gene>
<dbReference type="FunFam" id="1.10.3720.10:FF:000001">
    <property type="entry name" value="Glycine betaine ABC transporter, permease"/>
    <property type="match status" value="1"/>
</dbReference>
<dbReference type="Gene3D" id="1.10.3720.10">
    <property type="entry name" value="MetI-like"/>
    <property type="match status" value="1"/>
</dbReference>
<dbReference type="InterPro" id="IPR051204">
    <property type="entry name" value="ABC_transp_perm/SBD"/>
</dbReference>
<dbReference type="PANTHER" id="PTHR30177">
    <property type="entry name" value="GLYCINE BETAINE/L-PROLINE TRANSPORT SYSTEM PERMEASE PROTEIN PROW"/>
    <property type="match status" value="1"/>
</dbReference>
<dbReference type="Pfam" id="PF00528">
    <property type="entry name" value="BPD_transp_1"/>
    <property type="match status" value="1"/>
</dbReference>
<accession>A0A1G6NNJ5</accession>
<dbReference type="STRING" id="28234.SAMN04488588_1602"/>
<evidence type="ECO:0000256" key="6">
    <source>
        <dbReference type="RuleBase" id="RU363032"/>
    </source>
</evidence>
<keyword evidence="5 6" id="KW-0472">Membrane</keyword>
<keyword evidence="9" id="KW-1185">Reference proteome</keyword>
<reference evidence="8 9" key="1">
    <citation type="submission" date="2016-10" db="EMBL/GenBank/DDBJ databases">
        <authorList>
            <person name="de Groot N.N."/>
        </authorList>
    </citation>
    <scope>NUCLEOTIDE SEQUENCE [LARGE SCALE GENOMIC DNA]</scope>
    <source>
        <strain evidence="8 9">WG14</strain>
    </source>
</reference>
<dbReference type="GO" id="GO:0005886">
    <property type="term" value="C:plasma membrane"/>
    <property type="evidence" value="ECO:0007669"/>
    <property type="project" value="UniProtKB-SubCell"/>
</dbReference>
<feature type="transmembrane region" description="Helical" evidence="6">
    <location>
        <begin position="87"/>
        <end position="109"/>
    </location>
</feature>
<evidence type="ECO:0000256" key="3">
    <source>
        <dbReference type="ARBA" id="ARBA00022692"/>
    </source>
</evidence>
<sequence length="216" mass="23151">MQDVITYMTENFGYIMTKTFQHTYLFLTSWVLAIIVGMAIGIFVSRPGRQKVGKVVLSITSITQSVPSIAVIALVFVFMGIGAAPSIFALFLYSLVPIVFNTASGLLSVDKKMIEAAKGMGMTKNKVLWSIEIPNSISTIFSGLRNSAIINIGTTTIASAVGAGGLGEIIFIGLSYFDYAMIISGAIPVSLMAIFTDVILAFIEKSLTSKGLRLIN</sequence>
<dbReference type="SUPFAM" id="SSF161098">
    <property type="entry name" value="MetI-like"/>
    <property type="match status" value="1"/>
</dbReference>
<proteinExistence type="inferred from homology"/>
<dbReference type="PANTHER" id="PTHR30177:SF4">
    <property type="entry name" value="OSMOPROTECTANT IMPORT PERMEASE PROTEIN OSMW"/>
    <property type="match status" value="1"/>
</dbReference>
<name>A0A1G6NNJ5_9BACT</name>
<keyword evidence="2 6" id="KW-0813">Transport</keyword>
<dbReference type="RefSeq" id="WP_091404583.1">
    <property type="nucleotide sequence ID" value="NZ_FMYV01000006.1"/>
</dbReference>
<dbReference type="InterPro" id="IPR000515">
    <property type="entry name" value="MetI-like"/>
</dbReference>